<evidence type="ECO:0000259" key="4">
    <source>
        <dbReference type="Pfam" id="PF01826"/>
    </source>
</evidence>
<dbReference type="PANTHER" id="PTHR23259">
    <property type="entry name" value="RIDDLE"/>
    <property type="match status" value="1"/>
</dbReference>
<evidence type="ECO:0000256" key="2">
    <source>
        <dbReference type="ARBA" id="ARBA00023157"/>
    </source>
</evidence>
<organism evidence="5">
    <name type="scientific">Amblyomma parvum</name>
    <name type="common">South American tick</name>
    <dbReference type="NCBI Taxonomy" id="251391"/>
    <lineage>
        <taxon>Eukaryota</taxon>
        <taxon>Metazoa</taxon>
        <taxon>Ecdysozoa</taxon>
        <taxon>Arthropoda</taxon>
        <taxon>Chelicerata</taxon>
        <taxon>Arachnida</taxon>
        <taxon>Acari</taxon>
        <taxon>Parasitiformes</taxon>
        <taxon>Ixodida</taxon>
        <taxon>Ixodoidea</taxon>
        <taxon>Ixodidae</taxon>
        <taxon>Amblyomminae</taxon>
        <taxon>Amblyomma</taxon>
    </lineage>
</organism>
<keyword evidence="2" id="KW-1015">Disulfide bond</keyword>
<proteinExistence type="evidence at transcript level"/>
<dbReference type="CDD" id="cd19941">
    <property type="entry name" value="TIL"/>
    <property type="match status" value="1"/>
</dbReference>
<dbReference type="Pfam" id="PF01826">
    <property type="entry name" value="TIL"/>
    <property type="match status" value="1"/>
</dbReference>
<keyword evidence="3" id="KW-0732">Signal</keyword>
<dbReference type="PANTHER" id="PTHR23259:SF69">
    <property type="entry name" value="GEO11767P1-RELATED"/>
    <property type="match status" value="1"/>
</dbReference>
<evidence type="ECO:0000256" key="1">
    <source>
        <dbReference type="ARBA" id="ARBA00022690"/>
    </source>
</evidence>
<evidence type="ECO:0000256" key="3">
    <source>
        <dbReference type="SAM" id="SignalP"/>
    </source>
</evidence>
<accession>A0A023FXJ0</accession>
<dbReference type="SUPFAM" id="SSF57567">
    <property type="entry name" value="Serine protease inhibitors"/>
    <property type="match status" value="1"/>
</dbReference>
<protein>
    <submittedName>
        <fullName evidence="5">Putative tick til 11</fullName>
    </submittedName>
</protein>
<dbReference type="GO" id="GO:0030414">
    <property type="term" value="F:peptidase inhibitor activity"/>
    <property type="evidence" value="ECO:0007669"/>
    <property type="project" value="UniProtKB-KW"/>
</dbReference>
<evidence type="ECO:0000313" key="5">
    <source>
        <dbReference type="EMBL" id="JAC26571.1"/>
    </source>
</evidence>
<sequence>MGGIKRMNATTACVLVLLALFAMLLLARGESDPFANFGPGPLLPRPYPFPYPNGHRRWPCGPNEVFKRCASSSCGERKCYQVGLPGPRPCTLDCVYGCFCKPRFYRNRRGRCVRKEQCRRQRPFPVPLPRPYPARGPK</sequence>
<dbReference type="InterPro" id="IPR036084">
    <property type="entry name" value="Ser_inhib-like_sf"/>
</dbReference>
<reference evidence="5" key="1">
    <citation type="submission" date="2014-03" db="EMBL/GenBank/DDBJ databases">
        <title>The sialotranscriptome of Amblyomma triste, Amblyomma parvum and Amblyomma cajennense ticks, uncovered by 454-based RNA-seq.</title>
        <authorList>
            <person name="Garcia G.R."/>
            <person name="Gardinassi L.G."/>
            <person name="Ribeiro J.M."/>
            <person name="Anatrielo E."/>
            <person name="Ferreira B.R."/>
            <person name="Moreira H.N."/>
            <person name="Mafra C."/>
            <person name="Olegario M.M."/>
            <person name="Szabo P.J."/>
            <person name="Miranda-Santos I.K."/>
            <person name="Maruyama S.R."/>
        </authorList>
    </citation>
    <scope>NUCLEOTIDE SEQUENCE</scope>
    <source>
        <strain evidence="5">Araguapaz</strain>
        <tissue evidence="5">Salivary glands</tissue>
    </source>
</reference>
<feature type="chain" id="PRO_5001517748" evidence="3">
    <location>
        <begin position="30"/>
        <end position="138"/>
    </location>
</feature>
<dbReference type="InterPro" id="IPR002919">
    <property type="entry name" value="TIL_dom"/>
</dbReference>
<dbReference type="EMBL" id="GBBL01000749">
    <property type="protein sequence ID" value="JAC26571.1"/>
    <property type="molecule type" value="mRNA"/>
</dbReference>
<feature type="domain" description="TIL" evidence="4">
    <location>
        <begin position="60"/>
        <end position="118"/>
    </location>
</feature>
<feature type="signal peptide" evidence="3">
    <location>
        <begin position="1"/>
        <end position="29"/>
    </location>
</feature>
<dbReference type="AlphaFoldDB" id="A0A023FXJ0"/>
<keyword evidence="1" id="KW-0646">Protease inhibitor</keyword>
<dbReference type="InterPro" id="IPR051368">
    <property type="entry name" value="SerProtInhib-TIL_Domain"/>
</dbReference>
<dbReference type="Gene3D" id="2.10.25.10">
    <property type="entry name" value="Laminin"/>
    <property type="match status" value="1"/>
</dbReference>
<name>A0A023FXJ0_AMBPA</name>